<dbReference type="RefSeq" id="WP_338548086.1">
    <property type="nucleotide sequence ID" value="NZ_CP146069.1"/>
</dbReference>
<dbReference type="PANTHER" id="PTHR23028:SF131">
    <property type="entry name" value="BLR2367 PROTEIN"/>
    <property type="match status" value="1"/>
</dbReference>
<feature type="transmembrane region" description="Helical" evidence="1">
    <location>
        <begin position="63"/>
        <end position="80"/>
    </location>
</feature>
<dbReference type="Proteomes" id="UP001364156">
    <property type="component" value="Chromosome"/>
</dbReference>
<feature type="transmembrane region" description="Helical" evidence="1">
    <location>
        <begin position="121"/>
        <end position="140"/>
    </location>
</feature>
<keyword evidence="1" id="KW-1133">Transmembrane helix</keyword>
<dbReference type="EC" id="2.3.-.-" evidence="3"/>
<evidence type="ECO:0000259" key="2">
    <source>
        <dbReference type="Pfam" id="PF01757"/>
    </source>
</evidence>
<feature type="transmembrane region" description="Helical" evidence="1">
    <location>
        <begin position="174"/>
        <end position="193"/>
    </location>
</feature>
<gene>
    <name evidence="3" type="ORF">RZ517_10105</name>
</gene>
<proteinExistence type="predicted"/>
<dbReference type="InterPro" id="IPR002656">
    <property type="entry name" value="Acyl_transf_3_dom"/>
</dbReference>
<evidence type="ECO:0000313" key="3">
    <source>
        <dbReference type="EMBL" id="WWR45169.1"/>
    </source>
</evidence>
<keyword evidence="3" id="KW-0012">Acyltransferase</keyword>
<feature type="transmembrane region" description="Helical" evidence="1">
    <location>
        <begin position="257"/>
        <end position="278"/>
    </location>
</feature>
<dbReference type="EMBL" id="CP146069">
    <property type="protein sequence ID" value="WWR45169.1"/>
    <property type="molecule type" value="Genomic_DNA"/>
</dbReference>
<keyword evidence="1" id="KW-0812">Transmembrane</keyword>
<keyword evidence="1" id="KW-0472">Membrane</keyword>
<accession>A0ABZ2HEK7</accession>
<feature type="transmembrane region" description="Helical" evidence="1">
    <location>
        <begin position="147"/>
        <end position="168"/>
    </location>
</feature>
<keyword evidence="3" id="KW-0808">Transferase</keyword>
<dbReference type="InterPro" id="IPR050879">
    <property type="entry name" value="Acyltransferase_3"/>
</dbReference>
<feature type="transmembrane region" description="Helical" evidence="1">
    <location>
        <begin position="26"/>
        <end position="43"/>
    </location>
</feature>
<evidence type="ECO:0000313" key="4">
    <source>
        <dbReference type="Proteomes" id="UP001364156"/>
    </source>
</evidence>
<sequence>MVIAIHTAAFRDFGTLGNNITDNGKYGVQIFFVISGFTIARTYRNATGFGSYFGRRMMRIAPLYIVVIAFAFYLLASGYNQPIYWMTLYNSEADAYNLLMHVSFMSGWDARVANSILGVEWSIPIEVFWYAVLPLVLPIASDQRRRFAIFLGLLVLAGMTKVAEHLILPKHAAHFMPLSYGAYFYLGAVAETLRDTFAKQPATFRRRVWYGSILLFAVTLCVDTGLNAAFFALATAGLIVARPGTHEVRGVLGRKPFLFLGSISYSLYLMHILVIRELGKSTALQDSNTLVFFGTALILTILVSMFTYLTIERPTNRLGARLFGLRKGHISA</sequence>
<feature type="domain" description="Acyltransferase 3" evidence="2">
    <location>
        <begin position="1"/>
        <end position="308"/>
    </location>
</feature>
<dbReference type="PANTHER" id="PTHR23028">
    <property type="entry name" value="ACETYLTRANSFERASE"/>
    <property type="match status" value="1"/>
</dbReference>
<dbReference type="Pfam" id="PF01757">
    <property type="entry name" value="Acyl_transf_3"/>
    <property type="match status" value="1"/>
</dbReference>
<organism evidence="3 4">
    <name type="scientific">Roseovarius phycicola</name>
    <dbReference type="NCBI Taxonomy" id="3080976"/>
    <lineage>
        <taxon>Bacteria</taxon>
        <taxon>Pseudomonadati</taxon>
        <taxon>Pseudomonadota</taxon>
        <taxon>Alphaproteobacteria</taxon>
        <taxon>Rhodobacterales</taxon>
        <taxon>Roseobacteraceae</taxon>
        <taxon>Roseovarius</taxon>
    </lineage>
</organism>
<protein>
    <submittedName>
        <fullName evidence="3">Acyltransferase</fullName>
        <ecNumber evidence="3">2.3.-.-</ecNumber>
    </submittedName>
</protein>
<reference evidence="3 4" key="1">
    <citation type="submission" date="2023-10" db="EMBL/GenBank/DDBJ databases">
        <title>Roseovarius strain S88 nov., isolated from a marine algae.</title>
        <authorList>
            <person name="Lee M.W."/>
            <person name="Lee J.K."/>
            <person name="Kim J.M."/>
            <person name="Choi D.G."/>
            <person name="Baek J.H."/>
            <person name="Bayburt H."/>
            <person name="Jung J.J."/>
            <person name="Han D.M."/>
            <person name="Jeon C.O."/>
        </authorList>
    </citation>
    <scope>NUCLEOTIDE SEQUENCE [LARGE SCALE GENOMIC DNA]</scope>
    <source>
        <strain evidence="3 4">S88</strain>
    </source>
</reference>
<evidence type="ECO:0000256" key="1">
    <source>
        <dbReference type="SAM" id="Phobius"/>
    </source>
</evidence>
<keyword evidence="4" id="KW-1185">Reference proteome</keyword>
<feature type="transmembrane region" description="Helical" evidence="1">
    <location>
        <begin position="290"/>
        <end position="311"/>
    </location>
</feature>
<dbReference type="GO" id="GO:0016746">
    <property type="term" value="F:acyltransferase activity"/>
    <property type="evidence" value="ECO:0007669"/>
    <property type="project" value="UniProtKB-KW"/>
</dbReference>
<name>A0ABZ2HEK7_9RHOB</name>
<feature type="transmembrane region" description="Helical" evidence="1">
    <location>
        <begin position="213"/>
        <end position="237"/>
    </location>
</feature>